<comment type="pathway">
    <text evidence="1">Amino-acid biosynthesis; L-arginine biosynthesis; L-arginine from L-ornithine and carbamoyl phosphate: step 2/3.</text>
</comment>
<dbReference type="Gene3D" id="3.40.50.620">
    <property type="entry name" value="HUPs"/>
    <property type="match status" value="1"/>
</dbReference>
<name>A0A923SM31_9BACT</name>
<feature type="domain" description="Arginosuccinate synthase C-terminal" evidence="9">
    <location>
        <begin position="173"/>
        <end position="389"/>
    </location>
</feature>
<dbReference type="Proteomes" id="UP000603640">
    <property type="component" value="Unassembled WGS sequence"/>
</dbReference>
<evidence type="ECO:0000313" key="11">
    <source>
        <dbReference type="Proteomes" id="UP000603640"/>
    </source>
</evidence>
<dbReference type="InterPro" id="IPR048268">
    <property type="entry name" value="Arginosuc_syn_C"/>
</dbReference>
<keyword evidence="6" id="KW-0547">Nucleotide-binding</keyword>
<dbReference type="GO" id="GO:0005737">
    <property type="term" value="C:cytoplasm"/>
    <property type="evidence" value="ECO:0007669"/>
    <property type="project" value="TreeGrafter"/>
</dbReference>
<dbReference type="Pfam" id="PF00764">
    <property type="entry name" value="Arginosuc_synth"/>
    <property type="match status" value="1"/>
</dbReference>
<evidence type="ECO:0000313" key="10">
    <source>
        <dbReference type="EMBL" id="MBC5991765.1"/>
    </source>
</evidence>
<dbReference type="InterPro" id="IPR018223">
    <property type="entry name" value="Arginosuc_synth_CS"/>
</dbReference>
<dbReference type="PANTHER" id="PTHR11587:SF2">
    <property type="entry name" value="ARGININOSUCCINATE SYNTHASE"/>
    <property type="match status" value="1"/>
</dbReference>
<dbReference type="PANTHER" id="PTHR11587">
    <property type="entry name" value="ARGININOSUCCINATE SYNTHASE"/>
    <property type="match status" value="1"/>
</dbReference>
<dbReference type="InterPro" id="IPR014729">
    <property type="entry name" value="Rossmann-like_a/b/a_fold"/>
</dbReference>
<dbReference type="EC" id="6.3.4.5" evidence="2"/>
<dbReference type="GO" id="GO:0006526">
    <property type="term" value="P:L-arginine biosynthetic process"/>
    <property type="evidence" value="ECO:0007669"/>
    <property type="project" value="UniProtKB-KW"/>
</dbReference>
<protein>
    <recommendedName>
        <fullName evidence="2">argininosuccinate synthase</fullName>
        <ecNumber evidence="2">6.3.4.5</ecNumber>
    </recommendedName>
</protein>
<organism evidence="10 11">
    <name type="scientific">Pontibacter cellulosilyticus</name>
    <dbReference type="NCBI Taxonomy" id="1720253"/>
    <lineage>
        <taxon>Bacteria</taxon>
        <taxon>Pseudomonadati</taxon>
        <taxon>Bacteroidota</taxon>
        <taxon>Cytophagia</taxon>
        <taxon>Cytophagales</taxon>
        <taxon>Hymenobacteraceae</taxon>
        <taxon>Pontibacter</taxon>
    </lineage>
</organism>
<evidence type="ECO:0000256" key="6">
    <source>
        <dbReference type="ARBA" id="ARBA00022741"/>
    </source>
</evidence>
<dbReference type="InterPro" id="IPR024074">
    <property type="entry name" value="AS_cat/multimer_dom_body"/>
</dbReference>
<feature type="domain" description="Arginosuccinate synthase-like N-terminal" evidence="8">
    <location>
        <begin position="3"/>
        <end position="165"/>
    </location>
</feature>
<dbReference type="GO" id="GO:0005524">
    <property type="term" value="F:ATP binding"/>
    <property type="evidence" value="ECO:0007669"/>
    <property type="project" value="UniProtKB-KW"/>
</dbReference>
<dbReference type="RefSeq" id="WP_187065751.1">
    <property type="nucleotide sequence ID" value="NZ_JACRVF010000001.1"/>
</dbReference>
<keyword evidence="4" id="KW-0436">Ligase</keyword>
<dbReference type="SUPFAM" id="SSF69864">
    <property type="entry name" value="Argininosuccinate synthetase, C-terminal domain"/>
    <property type="match status" value="1"/>
</dbReference>
<dbReference type="AlphaFoldDB" id="A0A923SM31"/>
<keyword evidence="3" id="KW-0055">Arginine biosynthesis</keyword>
<dbReference type="CDD" id="cd01999">
    <property type="entry name" value="ASS"/>
    <property type="match status" value="1"/>
</dbReference>
<evidence type="ECO:0000256" key="7">
    <source>
        <dbReference type="ARBA" id="ARBA00022840"/>
    </source>
</evidence>
<evidence type="ECO:0000259" key="8">
    <source>
        <dbReference type="Pfam" id="PF00764"/>
    </source>
</evidence>
<dbReference type="Gene3D" id="3.90.1260.10">
    <property type="entry name" value="Argininosuccinate synthetase, chain A, domain 2"/>
    <property type="match status" value="1"/>
</dbReference>
<accession>A0A923SM31</accession>
<proteinExistence type="predicted"/>
<evidence type="ECO:0000259" key="9">
    <source>
        <dbReference type="Pfam" id="PF20979"/>
    </source>
</evidence>
<keyword evidence="7" id="KW-0067">ATP-binding</keyword>
<dbReference type="GO" id="GO:0004055">
    <property type="term" value="F:argininosuccinate synthase activity"/>
    <property type="evidence" value="ECO:0007669"/>
    <property type="project" value="UniProtKB-EC"/>
</dbReference>
<evidence type="ECO:0000256" key="5">
    <source>
        <dbReference type="ARBA" id="ARBA00022605"/>
    </source>
</evidence>
<evidence type="ECO:0000256" key="2">
    <source>
        <dbReference type="ARBA" id="ARBA00012286"/>
    </source>
</evidence>
<evidence type="ECO:0000256" key="3">
    <source>
        <dbReference type="ARBA" id="ARBA00022571"/>
    </source>
</evidence>
<dbReference type="SUPFAM" id="SSF52402">
    <property type="entry name" value="Adenine nucleotide alpha hydrolases-like"/>
    <property type="match status" value="1"/>
</dbReference>
<dbReference type="InterPro" id="IPR001518">
    <property type="entry name" value="Arginosuc_synth"/>
</dbReference>
<sequence length="402" mass="45043">MKKVVLAFSGGLDTSYCAIYLAQELGLEVYSAIVDTGGFSEEELKEIERRAYTMGVKQHTHLNETQNFYNSCIKYLVFGNILKNNVYPLSVSAERVTQAIAIAQHAKSVGADFVAHGSTGAGNDQVRFDMVFQALIPEVEIITPIRDKRLSREEEIEYLKQHGVEMDFAKAQYSINKGIWGTSVGGKETLTSNLPLPEEAYPTQLSKHEPEHVTLHFEKGELVGINDNKYDTPVKAIQQLQALAAPFAIGRDIHVGDTIIGIKGRVGFEAAAPLVIIKAHHTLEKHVLTKWQLYWKDQLSAWYGNWLHEGQLLDPTMRDIEAFLESTQQNVTGKVYVLLAPYRFQVEGIESVHDLMSDKFGSYGEMNRAWTSDDVKGFAKIFGNQTKLYHSVNNTEAAWATE</sequence>
<dbReference type="InterPro" id="IPR023434">
    <property type="entry name" value="Arginosuc_synth_type_1_subfam"/>
</dbReference>
<comment type="caution">
    <text evidence="10">The sequence shown here is derived from an EMBL/GenBank/DDBJ whole genome shotgun (WGS) entry which is preliminary data.</text>
</comment>
<dbReference type="Pfam" id="PF20979">
    <property type="entry name" value="Arginosuc_syn_C"/>
    <property type="match status" value="1"/>
</dbReference>
<dbReference type="EMBL" id="JACRVF010000001">
    <property type="protein sequence ID" value="MBC5991765.1"/>
    <property type="molecule type" value="Genomic_DNA"/>
</dbReference>
<dbReference type="PROSITE" id="PS00564">
    <property type="entry name" value="ARGININOSUCCIN_SYN_1"/>
    <property type="match status" value="1"/>
</dbReference>
<reference evidence="10" key="1">
    <citation type="submission" date="2020-08" db="EMBL/GenBank/DDBJ databases">
        <title>Pontibacter sp. SD6 16S ribosomal RNA gene Genome sequencing and assembly.</title>
        <authorList>
            <person name="Kang M."/>
        </authorList>
    </citation>
    <scope>NUCLEOTIDE SEQUENCE</scope>
    <source>
        <strain evidence="10">SD6</strain>
    </source>
</reference>
<dbReference type="GO" id="GO:0000053">
    <property type="term" value="P:argininosuccinate metabolic process"/>
    <property type="evidence" value="ECO:0007669"/>
    <property type="project" value="TreeGrafter"/>
</dbReference>
<keyword evidence="11" id="KW-1185">Reference proteome</keyword>
<keyword evidence="5" id="KW-0028">Amino-acid biosynthesis</keyword>
<dbReference type="FunFam" id="3.40.50.620:FF:000019">
    <property type="entry name" value="Argininosuccinate synthase"/>
    <property type="match status" value="1"/>
</dbReference>
<evidence type="ECO:0000256" key="1">
    <source>
        <dbReference type="ARBA" id="ARBA00004967"/>
    </source>
</evidence>
<dbReference type="InterPro" id="IPR048267">
    <property type="entry name" value="Arginosuc_syn_N"/>
</dbReference>
<evidence type="ECO:0000256" key="4">
    <source>
        <dbReference type="ARBA" id="ARBA00022598"/>
    </source>
</evidence>
<dbReference type="GO" id="GO:0000050">
    <property type="term" value="P:urea cycle"/>
    <property type="evidence" value="ECO:0007669"/>
    <property type="project" value="TreeGrafter"/>
</dbReference>
<gene>
    <name evidence="10" type="ORF">H8S84_02830</name>
</gene>